<feature type="domain" description="Protein kinase" evidence="11">
    <location>
        <begin position="111"/>
        <end position="404"/>
    </location>
</feature>
<evidence type="ECO:0000256" key="7">
    <source>
        <dbReference type="ARBA" id="ARBA00033194"/>
    </source>
</evidence>
<evidence type="ECO:0000313" key="13">
    <source>
        <dbReference type="Proteomes" id="UP000813444"/>
    </source>
</evidence>
<evidence type="ECO:0000259" key="11">
    <source>
        <dbReference type="PROSITE" id="PS50011"/>
    </source>
</evidence>
<dbReference type="InterPro" id="IPR008266">
    <property type="entry name" value="Tyr_kinase_AS"/>
</dbReference>
<protein>
    <recommendedName>
        <fullName evidence="5">EKC/KEOPS complex subunit BUD32</fullName>
        <ecNumber evidence="3">2.7.11.1</ecNumber>
    </recommendedName>
    <alternativeName>
        <fullName evidence="6 7">Atypical Serine/threonine protein kinase BUD32</fullName>
    </alternativeName>
    <alternativeName>
        <fullName evidence="4">EKC/KEOPS complex subunit bud32</fullName>
    </alternativeName>
</protein>
<comment type="catalytic activity">
    <reaction evidence="8">
        <text>L-threonyl-[protein] + ATP = O-phospho-L-threonyl-[protein] + ADP + H(+)</text>
        <dbReference type="Rhea" id="RHEA:46608"/>
        <dbReference type="Rhea" id="RHEA-COMP:11060"/>
        <dbReference type="Rhea" id="RHEA-COMP:11605"/>
        <dbReference type="ChEBI" id="CHEBI:15378"/>
        <dbReference type="ChEBI" id="CHEBI:30013"/>
        <dbReference type="ChEBI" id="CHEBI:30616"/>
        <dbReference type="ChEBI" id="CHEBI:61977"/>
        <dbReference type="ChEBI" id="CHEBI:456216"/>
        <dbReference type="EC" id="2.7.11.1"/>
    </reaction>
</comment>
<dbReference type="SUPFAM" id="SSF56112">
    <property type="entry name" value="Protein kinase-like (PK-like)"/>
    <property type="match status" value="1"/>
</dbReference>
<dbReference type="InterPro" id="IPR000719">
    <property type="entry name" value="Prot_kinase_dom"/>
</dbReference>
<proteinExistence type="predicted"/>
<dbReference type="OrthoDB" id="4062651at2759"/>
<comment type="catalytic activity">
    <reaction evidence="9">
        <text>L-seryl-[protein] + ATP = O-phospho-L-seryl-[protein] + ADP + H(+)</text>
        <dbReference type="Rhea" id="RHEA:17989"/>
        <dbReference type="Rhea" id="RHEA-COMP:9863"/>
        <dbReference type="Rhea" id="RHEA-COMP:11604"/>
        <dbReference type="ChEBI" id="CHEBI:15378"/>
        <dbReference type="ChEBI" id="CHEBI:29999"/>
        <dbReference type="ChEBI" id="CHEBI:30616"/>
        <dbReference type="ChEBI" id="CHEBI:83421"/>
        <dbReference type="ChEBI" id="CHEBI:456216"/>
        <dbReference type="EC" id="2.7.11.1"/>
    </reaction>
</comment>
<comment type="subunit">
    <text evidence="2">Component of the EKC/KEOPS complex composed of at least BUD32, CGI121, GON7, KAE1 and PCC1; the whole complex dimerizes.</text>
</comment>
<organism evidence="12 13">
    <name type="scientific">Stachybotrys elegans</name>
    <dbReference type="NCBI Taxonomy" id="80388"/>
    <lineage>
        <taxon>Eukaryota</taxon>
        <taxon>Fungi</taxon>
        <taxon>Dikarya</taxon>
        <taxon>Ascomycota</taxon>
        <taxon>Pezizomycotina</taxon>
        <taxon>Sordariomycetes</taxon>
        <taxon>Hypocreomycetidae</taxon>
        <taxon>Hypocreales</taxon>
        <taxon>Stachybotryaceae</taxon>
        <taxon>Stachybotrys</taxon>
    </lineage>
</organism>
<dbReference type="AlphaFoldDB" id="A0A8K0T0M9"/>
<dbReference type="GO" id="GO:0005524">
    <property type="term" value="F:ATP binding"/>
    <property type="evidence" value="ECO:0007669"/>
    <property type="project" value="InterPro"/>
</dbReference>
<evidence type="ECO:0000256" key="3">
    <source>
        <dbReference type="ARBA" id="ARBA00012513"/>
    </source>
</evidence>
<dbReference type="InterPro" id="IPR011009">
    <property type="entry name" value="Kinase-like_dom_sf"/>
</dbReference>
<accession>A0A8K0T0M9</accession>
<dbReference type="EMBL" id="JAGPNK010000003">
    <property type="protein sequence ID" value="KAH7324441.1"/>
    <property type="molecule type" value="Genomic_DNA"/>
</dbReference>
<dbReference type="Gene3D" id="1.10.510.10">
    <property type="entry name" value="Transferase(Phosphotransferase) domain 1"/>
    <property type="match status" value="1"/>
</dbReference>
<dbReference type="Proteomes" id="UP000813444">
    <property type="component" value="Unassembled WGS sequence"/>
</dbReference>
<sequence length="419" mass="48680">MIDDDSKFFSLSGSIPIGGPSTWHITNWDQRRVVSVTMDGEQDDESLAIEHLSRYSDQLSSEIHRIYVSQSGEIISTYTEEKDNQNYCVHYPFLHESSFPAGVLTVRRDELEELSRLGPDVDLVKYPVCSVHSARKVVFKYYFLWQYAHASWKELNLWMRLPAHPNIVPFDRVVVDELYDRVVGFTNIYVPGGNLEENDSRIFRLEWLKQLTEVVDELNLQLGISHQDIAPRNLVINESTNRIMLFDFNFAARISRSHNPTEGEAYREERNDIKGVIFTAYEIITKDNAPRSKPHKEQDLGYLEKEWVKHPDVKLDHPMASYQLLLKEWRDQRTKDLSTAQPGDFPKAIDWPSRPEPPSRTTTHLSVYGEPFVTTMEALYERRQDVRDRNEKVLTWGRPPQRVVDTGIRLLATGKVIEC</sequence>
<feature type="region of interest" description="Disordered" evidence="10">
    <location>
        <begin position="338"/>
        <end position="363"/>
    </location>
</feature>
<comment type="caution">
    <text evidence="12">The sequence shown here is derived from an EMBL/GenBank/DDBJ whole genome shotgun (WGS) entry which is preliminary data.</text>
</comment>
<name>A0A8K0T0M9_9HYPO</name>
<gene>
    <name evidence="12" type="ORF">B0I35DRAFT_348444</name>
</gene>
<dbReference type="PROSITE" id="PS00109">
    <property type="entry name" value="PROTEIN_KINASE_TYR"/>
    <property type="match status" value="1"/>
</dbReference>
<keyword evidence="13" id="KW-1185">Reference proteome</keyword>
<comment type="function">
    <text evidence="1">Component of the EKC/KEOPS complex that is required for the formation of a threonylcarbamoyl group on adenosine at position 37 (t(6)A37) in tRNAs that read codons beginning with adenine. The complex is probably involved in the transfer of the threonylcarbamoyl moiety of threonylcarbamoyl-AMP (TC-AMP) to the N6 group of A37. BUD32 has ATPase activity in the context of the EKC/KEOPS complex and likely plays a supporting role to the catalytic subunit KAE1. The EKC/KEOPS complex also promotes both telomere uncapping and telomere elongation. The complex is required for efficient recruitment of transcriptional coactivators.</text>
</comment>
<dbReference type="EC" id="2.7.11.1" evidence="3"/>
<evidence type="ECO:0000256" key="10">
    <source>
        <dbReference type="SAM" id="MobiDB-lite"/>
    </source>
</evidence>
<evidence type="ECO:0000313" key="12">
    <source>
        <dbReference type="EMBL" id="KAH7324441.1"/>
    </source>
</evidence>
<evidence type="ECO:0000256" key="9">
    <source>
        <dbReference type="ARBA" id="ARBA00048679"/>
    </source>
</evidence>
<dbReference type="PROSITE" id="PS50011">
    <property type="entry name" value="PROTEIN_KINASE_DOM"/>
    <property type="match status" value="1"/>
</dbReference>
<reference evidence="12" key="1">
    <citation type="journal article" date="2021" name="Nat. Commun.">
        <title>Genetic determinants of endophytism in the Arabidopsis root mycobiome.</title>
        <authorList>
            <person name="Mesny F."/>
            <person name="Miyauchi S."/>
            <person name="Thiergart T."/>
            <person name="Pickel B."/>
            <person name="Atanasova L."/>
            <person name="Karlsson M."/>
            <person name="Huettel B."/>
            <person name="Barry K.W."/>
            <person name="Haridas S."/>
            <person name="Chen C."/>
            <person name="Bauer D."/>
            <person name="Andreopoulos W."/>
            <person name="Pangilinan J."/>
            <person name="LaButti K."/>
            <person name="Riley R."/>
            <person name="Lipzen A."/>
            <person name="Clum A."/>
            <person name="Drula E."/>
            <person name="Henrissat B."/>
            <person name="Kohler A."/>
            <person name="Grigoriev I.V."/>
            <person name="Martin F.M."/>
            <person name="Hacquard S."/>
        </authorList>
    </citation>
    <scope>NUCLEOTIDE SEQUENCE</scope>
    <source>
        <strain evidence="12">MPI-CAGE-CH-0235</strain>
    </source>
</reference>
<evidence type="ECO:0000256" key="5">
    <source>
        <dbReference type="ARBA" id="ARBA00019973"/>
    </source>
</evidence>
<evidence type="ECO:0000256" key="2">
    <source>
        <dbReference type="ARBA" id="ARBA00011534"/>
    </source>
</evidence>
<dbReference type="GO" id="GO:0004674">
    <property type="term" value="F:protein serine/threonine kinase activity"/>
    <property type="evidence" value="ECO:0007669"/>
    <property type="project" value="UniProtKB-EC"/>
</dbReference>
<evidence type="ECO:0000256" key="6">
    <source>
        <dbReference type="ARBA" id="ARBA00030980"/>
    </source>
</evidence>
<evidence type="ECO:0000256" key="1">
    <source>
        <dbReference type="ARBA" id="ARBA00003747"/>
    </source>
</evidence>
<evidence type="ECO:0000256" key="8">
    <source>
        <dbReference type="ARBA" id="ARBA00047899"/>
    </source>
</evidence>
<evidence type="ECO:0000256" key="4">
    <source>
        <dbReference type="ARBA" id="ARBA00013948"/>
    </source>
</evidence>